<dbReference type="InterPro" id="IPR000195">
    <property type="entry name" value="Rab-GAP-TBC_dom"/>
</dbReference>
<dbReference type="FunFam" id="1.10.472.80:FF:000004">
    <property type="entry name" value="Small G protein signaling modulator 1"/>
    <property type="match status" value="1"/>
</dbReference>
<feature type="compositionally biased region" description="Low complexity" evidence="3">
    <location>
        <begin position="648"/>
        <end position="659"/>
    </location>
</feature>
<proteinExistence type="inferred from homology"/>
<dbReference type="PROSITE" id="PS50826">
    <property type="entry name" value="RUN"/>
    <property type="match status" value="1"/>
</dbReference>
<accession>A0A1S3GZV3</accession>
<dbReference type="InParanoid" id="A0A1S3GZV3"/>
<feature type="compositionally biased region" description="Basic and acidic residues" evidence="3">
    <location>
        <begin position="1250"/>
        <end position="1259"/>
    </location>
</feature>
<dbReference type="FunFam" id="2.30.29.230:FF:000008">
    <property type="entry name" value="Small G protein signaling modulator 2"/>
    <property type="match status" value="1"/>
</dbReference>
<dbReference type="Proteomes" id="UP000085678">
    <property type="component" value="Unplaced"/>
</dbReference>
<feature type="compositionally biased region" description="Low complexity" evidence="3">
    <location>
        <begin position="410"/>
        <end position="421"/>
    </location>
</feature>
<keyword evidence="1" id="KW-0343">GTPase activation</keyword>
<feature type="domain" description="Rab-GAP TBC" evidence="4">
    <location>
        <begin position="1381"/>
        <end position="1547"/>
    </location>
</feature>
<dbReference type="InterPro" id="IPR004012">
    <property type="entry name" value="Run_dom"/>
</dbReference>
<dbReference type="KEGG" id="lak:106150923"/>
<dbReference type="Gene3D" id="1.20.58.900">
    <property type="match status" value="1"/>
</dbReference>
<dbReference type="OrthoDB" id="10264062at2759"/>
<feature type="domain" description="RUN" evidence="5">
    <location>
        <begin position="37"/>
        <end position="192"/>
    </location>
</feature>
<dbReference type="Pfam" id="PF12068">
    <property type="entry name" value="PH_RBD"/>
    <property type="match status" value="1"/>
</dbReference>
<dbReference type="SMART" id="SM00593">
    <property type="entry name" value="RUN"/>
    <property type="match status" value="1"/>
</dbReference>
<dbReference type="InterPro" id="IPR037213">
    <property type="entry name" value="Run_dom_sf"/>
</dbReference>
<dbReference type="GeneID" id="106150923"/>
<feature type="region of interest" description="Disordered" evidence="3">
    <location>
        <begin position="644"/>
        <end position="665"/>
    </location>
</feature>
<dbReference type="STRING" id="7574.A0A1S3GZV3"/>
<gene>
    <name evidence="7" type="primary">LOC106150923</name>
</gene>
<dbReference type="GO" id="GO:0005096">
    <property type="term" value="F:GTPase activator activity"/>
    <property type="evidence" value="ECO:0007669"/>
    <property type="project" value="UniProtKB-KW"/>
</dbReference>
<dbReference type="RefSeq" id="XP_013379405.1">
    <property type="nucleotide sequence ID" value="XM_013523951.1"/>
</dbReference>
<dbReference type="FunFam" id="1.10.8.270:FF:000064">
    <property type="entry name" value="Small G protein-signaling modulator 1b"/>
    <property type="match status" value="1"/>
</dbReference>
<feature type="region of interest" description="Disordered" evidence="3">
    <location>
        <begin position="1359"/>
        <end position="1383"/>
    </location>
</feature>
<evidence type="ECO:0000313" key="6">
    <source>
        <dbReference type="Proteomes" id="UP000085678"/>
    </source>
</evidence>
<dbReference type="CDD" id="cd15784">
    <property type="entry name" value="PH_RUTBC"/>
    <property type="match status" value="1"/>
</dbReference>
<evidence type="ECO:0000259" key="4">
    <source>
        <dbReference type="PROSITE" id="PS50086"/>
    </source>
</evidence>
<dbReference type="InterPro" id="IPR037745">
    <property type="entry name" value="SGSM1/2"/>
</dbReference>
<dbReference type="Gene3D" id="2.30.29.230">
    <property type="match status" value="1"/>
</dbReference>
<name>A0A1S3GZV3_LINAN</name>
<sequence length="1614" mass="182020">MAATCEGEADTRDKLLKNVKKEVKQLMEEAVTRKFVHEESSSIMSLSGAVEACLLHGLKKRALGLFKLSTTTALLQKVAKGFEPAAHVMKTYSEIENLHEASKKSSISLTLDGNRNQSVKKPSGIYNPKYLWIRIALFEKQLAKILDYLVKNWNKYYEEWALIADGCDGPILSSLLVGPCALEYTKMKTTDHLWTDPPADELVQRHRIHSGGNHHITRPDSPKRPGLQIRRHTSSSSEESMRGAPVSAKEYVESLHQNSRVLLLYGKNNVHVQPKEDAQPLPGYLSLHQSADGLTVKWTPNQLMGGGQNTQEDTDKSIYWDYALAIHVDEIVYLHCHQQPDSGGTLVLVGQDGVQHPPIHFPKGGHLLAFLSCLENGLLPHGQLDPPLWSQRGKGKVFPKLRKRNNRLRGSSSSASGSSSSQDGDLHSDLFVDEETTDYVFRIITTFRPENMPPEILDTKTEFNFKLLDLFPWQNKETNVSKPSTPVTPETSVHSYARAQQHMNNTCIFQNQSNHRATIKQLCDTMRKQILSRAFYGWLAHRRHLKTVRTHLSGLVNSTMYPVDDPCDAACGLSADTWAELYKNQVVEDSLEVNRLTYYGGVAHEIRKEVTYFQTTREKKELLTGHTVLYELSKVFPKLRKRNNRLRGSSSSASGSSSSQDGDLHSDLFVDEETTDYVFRIITTFRPENMPPEILDTKTEFNFKLLDLFPWQNKETNVSKPSTPVTPETSVHSYARAQQHMNNTCIFQNQSNHRATIKQLCDTMRKQILSRAFYGWLAHRRHLKTVRTHLSGLVNSTMYPVDDPCDAACGLSADTWAELYKNQVVEDSLEVNRLTYYGGVAHEIRKEVWPYLLEHYTFGSTPEERQALDQSIQTGYEQTMSEWLAVEAIVKQREKESALVNLSKYSSGSTDTIPLVRKDSSLSNDVFFDGSLEVEEFHPHEPPLTEESSTGASTPMSDQAALKLVQSEVAQLSAKIQEEFTATTSTTATENKEKVDDMRATIQRRNLKRSDELDSTSPDEGIGDSLLQRQSTCESKGTLYDSFDNDSACDRGDEDQGPSKDIVVTYPAAEDVFSKGESTPKGEVTPEDQEVAALNENAKRSGISVTEVWPYLLEHYTFGSTPEERQALDQSIQTGYEQTMSEWLAVEAIVKQREKESALVNLSKYSSGSTDTIPLVRKDSSLSNDVFFDGSLEVEEFHPHEPPLTEESSTGASTPMSDQAALKLVQSEVAQLSAKIQEEFTATTSTTATENKEKVDDMRATIQRRNLKRSDELDSTSPDEGIGDSLLQRQSTCESKGTLYDSFDNDSACDRGDEDQGPSKDIVVTYPAAEDVFSKGESTPKGEVTPEDQEVAALNENAKRSGISEKTRHLSTSKESLASPASPACHGAAYTPELLDSVALNLHRIDKDVQRCDRNYHFFTTENLEKLRNIMCTYVWENLDVGYVQGMCDLLAPLLVIFDDEALSYSCFKQLMKRMSGNFPHGGAMDTHFANMRSLIQILDSELFEHMHQNGDYTHFYFCYRWFLLDFKRELVYDDVFSVWETIWSACHISSSHFVLFIALALVEYYREIIMDNNMDFTDIIKFFNEMAEHHNAKQVLAIARDLVYRLQNLIENK</sequence>
<evidence type="ECO:0000313" key="7">
    <source>
        <dbReference type="RefSeq" id="XP_013379405.1"/>
    </source>
</evidence>
<dbReference type="InterPro" id="IPR021935">
    <property type="entry name" value="SGSM1/2_RBD"/>
</dbReference>
<feature type="region of interest" description="Disordered" evidence="3">
    <location>
        <begin position="983"/>
        <end position="1028"/>
    </location>
</feature>
<evidence type="ECO:0000259" key="5">
    <source>
        <dbReference type="PROSITE" id="PS50826"/>
    </source>
</evidence>
<dbReference type="PANTHER" id="PTHR22957:SF502">
    <property type="entry name" value="SMALL G PROTEIN SIGNALING MODULATOR 2-RELATED"/>
    <property type="match status" value="1"/>
</dbReference>
<feature type="region of interest" description="Disordered" evidence="3">
    <location>
        <begin position="209"/>
        <end position="244"/>
    </location>
</feature>
<evidence type="ECO:0000256" key="2">
    <source>
        <dbReference type="ARBA" id="ARBA00034124"/>
    </source>
</evidence>
<dbReference type="PROSITE" id="PS50086">
    <property type="entry name" value="TBC_RABGAP"/>
    <property type="match status" value="1"/>
</dbReference>
<dbReference type="InterPro" id="IPR035969">
    <property type="entry name" value="Rab-GAP_TBC_sf"/>
</dbReference>
<dbReference type="PANTHER" id="PTHR22957">
    <property type="entry name" value="TBC1 DOMAIN FAMILY MEMBER GTPASE-ACTIVATING PROTEIN"/>
    <property type="match status" value="1"/>
</dbReference>
<protein>
    <submittedName>
        <fullName evidence="7">Small G protein signaling modulator 1</fullName>
    </submittedName>
</protein>
<comment type="similarity">
    <text evidence="2">Belongs to the RUTBC family.</text>
</comment>
<evidence type="ECO:0000256" key="1">
    <source>
        <dbReference type="ARBA" id="ARBA00022468"/>
    </source>
</evidence>
<feature type="compositionally biased region" description="Basic and acidic residues" evidence="3">
    <location>
        <begin position="990"/>
        <end position="999"/>
    </location>
</feature>
<reference evidence="7" key="1">
    <citation type="submission" date="2025-08" db="UniProtKB">
        <authorList>
            <consortium name="RefSeq"/>
        </authorList>
    </citation>
    <scope>IDENTIFICATION</scope>
    <source>
        <tissue evidence="7">Gonads</tissue>
    </source>
</reference>
<organism evidence="6 7">
    <name type="scientific">Lingula anatina</name>
    <name type="common">Brachiopod</name>
    <name type="synonym">Lingula unguis</name>
    <dbReference type="NCBI Taxonomy" id="7574"/>
    <lineage>
        <taxon>Eukaryota</taxon>
        <taxon>Metazoa</taxon>
        <taxon>Spiralia</taxon>
        <taxon>Lophotrochozoa</taxon>
        <taxon>Brachiopoda</taxon>
        <taxon>Linguliformea</taxon>
        <taxon>Lingulata</taxon>
        <taxon>Lingulida</taxon>
        <taxon>Linguloidea</taxon>
        <taxon>Lingulidae</taxon>
        <taxon>Lingula</taxon>
    </lineage>
</organism>
<dbReference type="FunCoup" id="A0A1S3GZV3">
    <property type="interactions" value="256"/>
</dbReference>
<feature type="region of interest" description="Disordered" evidence="3">
    <location>
        <begin position="400"/>
        <end position="427"/>
    </location>
</feature>
<feature type="compositionally biased region" description="Basic and acidic residues" evidence="3">
    <location>
        <begin position="1359"/>
        <end position="1368"/>
    </location>
</feature>
<dbReference type="CDD" id="cd17687">
    <property type="entry name" value="RUN_SGSM1_like"/>
    <property type="match status" value="1"/>
</dbReference>
<dbReference type="SMART" id="SM00164">
    <property type="entry name" value="TBC"/>
    <property type="match status" value="1"/>
</dbReference>
<evidence type="ECO:0000256" key="3">
    <source>
        <dbReference type="SAM" id="MobiDB-lite"/>
    </source>
</evidence>
<feature type="region of interest" description="Disordered" evidence="3">
    <location>
        <begin position="1243"/>
        <end position="1288"/>
    </location>
</feature>
<dbReference type="Gene3D" id="1.10.472.80">
    <property type="entry name" value="Ypt/Rab-GAP domain of gyp1p, domain 3"/>
    <property type="match status" value="1"/>
</dbReference>
<keyword evidence="6" id="KW-1185">Reference proteome</keyword>
<dbReference type="GO" id="GO:0031410">
    <property type="term" value="C:cytoplasmic vesicle"/>
    <property type="evidence" value="ECO:0007669"/>
    <property type="project" value="UniProtKB-ARBA"/>
</dbReference>
<dbReference type="Pfam" id="PF00566">
    <property type="entry name" value="RabGAP-TBC"/>
    <property type="match status" value="1"/>
</dbReference>
<dbReference type="SUPFAM" id="SSF47923">
    <property type="entry name" value="Ypt/Rab-GAP domain of gyp1p"/>
    <property type="match status" value="3"/>
</dbReference>
<dbReference type="Gene3D" id="1.10.8.270">
    <property type="entry name" value="putative rabgap domain of human tbc1 domain family member 14 like domains"/>
    <property type="match status" value="1"/>
</dbReference>
<dbReference type="SUPFAM" id="SSF140741">
    <property type="entry name" value="RUN domain-like"/>
    <property type="match status" value="1"/>
</dbReference>
<dbReference type="Pfam" id="PF02759">
    <property type="entry name" value="RUN"/>
    <property type="match status" value="1"/>
</dbReference>